<organism evidence="4 5">
    <name type="scientific">Treponema rectale</name>
    <dbReference type="NCBI Taxonomy" id="744512"/>
    <lineage>
        <taxon>Bacteria</taxon>
        <taxon>Pseudomonadati</taxon>
        <taxon>Spirochaetota</taxon>
        <taxon>Spirochaetia</taxon>
        <taxon>Spirochaetales</taxon>
        <taxon>Treponemataceae</taxon>
        <taxon>Treponema</taxon>
    </lineage>
</organism>
<dbReference type="PANTHER" id="PTHR48100:SF1">
    <property type="entry name" value="HISTIDINE PHOSPHATASE FAMILY PROTEIN-RELATED"/>
    <property type="match status" value="1"/>
</dbReference>
<dbReference type="PIRSF" id="PIRSF000709">
    <property type="entry name" value="6PFK_2-Ptase"/>
    <property type="match status" value="1"/>
</dbReference>
<dbReference type="EMBL" id="JACHFR010000002">
    <property type="protein sequence ID" value="MBB5218888.1"/>
    <property type="molecule type" value="Genomic_DNA"/>
</dbReference>
<feature type="binding site" evidence="2">
    <location>
        <position position="59"/>
    </location>
    <ligand>
        <name>substrate</name>
    </ligand>
</feature>
<comment type="caution">
    <text evidence="4">The sequence shown here is derived from an EMBL/GenBank/DDBJ whole genome shotgun (WGS) entry which is preliminary data.</text>
</comment>
<dbReference type="InterPro" id="IPR013078">
    <property type="entry name" value="His_Pase_superF_clade-1"/>
</dbReference>
<evidence type="ECO:0000313" key="4">
    <source>
        <dbReference type="EMBL" id="MBB5218888.1"/>
    </source>
</evidence>
<feature type="binding site" evidence="2">
    <location>
        <begin position="7"/>
        <end position="14"/>
    </location>
    <ligand>
        <name>substrate</name>
    </ligand>
</feature>
<keyword evidence="5" id="KW-1185">Reference proteome</keyword>
<dbReference type="GO" id="GO:0016791">
    <property type="term" value="F:phosphatase activity"/>
    <property type="evidence" value="ECO:0007669"/>
    <property type="project" value="TreeGrafter"/>
</dbReference>
<dbReference type="Proteomes" id="UP000578697">
    <property type="component" value="Unassembled WGS sequence"/>
</dbReference>
<dbReference type="SMART" id="SM00855">
    <property type="entry name" value="PGAM"/>
    <property type="match status" value="1"/>
</dbReference>
<sequence>MNVYFMRHGETDWNTIKRLQGRTDIPLNQNGIDLATKTSKAVHESGIVFNKIYTSPLIRAKKTAELMNVYSKAPLVEDSRIIEFCFGDGEGHTFEEIKTNDRFISLRNWFFAPENYKAELGSESYEEFFGRIDDFLTNVRKLEAALSPQESENYNLLIVCHGGVVRGLLKQMLGWSVNDFAKTKIPNCGLNLCKLTEGSFSLVYSAKIFS</sequence>
<dbReference type="Gene3D" id="3.40.50.1240">
    <property type="entry name" value="Phosphoglycerate mutase-like"/>
    <property type="match status" value="1"/>
</dbReference>
<accession>A0A840SFF6</accession>
<dbReference type="GO" id="GO:0005737">
    <property type="term" value="C:cytoplasm"/>
    <property type="evidence" value="ECO:0007669"/>
    <property type="project" value="TreeGrafter"/>
</dbReference>
<dbReference type="RefSeq" id="WP_184652328.1">
    <property type="nucleotide sequence ID" value="NZ_JACHFR010000002.1"/>
</dbReference>
<reference evidence="4 5" key="1">
    <citation type="submission" date="2020-08" db="EMBL/GenBank/DDBJ databases">
        <title>Genomic Encyclopedia of Type Strains, Phase IV (KMG-IV): sequencing the most valuable type-strain genomes for metagenomic binning, comparative biology and taxonomic classification.</title>
        <authorList>
            <person name="Goeker M."/>
        </authorList>
    </citation>
    <scope>NUCLEOTIDE SEQUENCE [LARGE SCALE GENOMIC DNA]</scope>
    <source>
        <strain evidence="4 5">DSM 103679</strain>
    </source>
</reference>
<dbReference type="AlphaFoldDB" id="A0A840SFF6"/>
<evidence type="ECO:0000313" key="5">
    <source>
        <dbReference type="Proteomes" id="UP000578697"/>
    </source>
</evidence>
<gene>
    <name evidence="4" type="ORF">HNP77_001257</name>
</gene>
<protein>
    <submittedName>
        <fullName evidence="4">Broad specificity phosphatase PhoE</fullName>
    </submittedName>
</protein>
<dbReference type="CDD" id="cd07067">
    <property type="entry name" value="HP_PGM_like"/>
    <property type="match status" value="1"/>
</dbReference>
<feature type="active site" description="Proton donor/acceptor" evidence="1">
    <location>
        <position position="83"/>
    </location>
</feature>
<proteinExistence type="predicted"/>
<dbReference type="SUPFAM" id="SSF53254">
    <property type="entry name" value="Phosphoglycerate mutase-like"/>
    <property type="match status" value="1"/>
</dbReference>
<dbReference type="PANTHER" id="PTHR48100">
    <property type="entry name" value="BROAD-SPECIFICITY PHOSPHATASE YOR283W-RELATED"/>
    <property type="match status" value="1"/>
</dbReference>
<dbReference type="InterPro" id="IPR050275">
    <property type="entry name" value="PGM_Phosphatase"/>
</dbReference>
<dbReference type="Pfam" id="PF00300">
    <property type="entry name" value="His_Phos_1"/>
    <property type="match status" value="1"/>
</dbReference>
<dbReference type="InterPro" id="IPR029033">
    <property type="entry name" value="His_PPase_superfam"/>
</dbReference>
<feature type="site" description="Transition state stabilizer" evidence="3">
    <location>
        <position position="161"/>
    </location>
</feature>
<evidence type="ECO:0000256" key="2">
    <source>
        <dbReference type="PIRSR" id="PIRSR613078-2"/>
    </source>
</evidence>
<evidence type="ECO:0000256" key="3">
    <source>
        <dbReference type="PIRSR" id="PIRSR613078-3"/>
    </source>
</evidence>
<evidence type="ECO:0000256" key="1">
    <source>
        <dbReference type="PIRSR" id="PIRSR613078-1"/>
    </source>
</evidence>
<feature type="active site" description="Tele-phosphohistidine intermediate" evidence="1">
    <location>
        <position position="8"/>
    </location>
</feature>
<name>A0A840SFF6_9SPIR</name>